<dbReference type="InterPro" id="IPR051455">
    <property type="entry name" value="Bact_solute-bind_prot3"/>
</dbReference>
<dbReference type="PANTHER" id="PTHR30085:SF2">
    <property type="entry name" value="GLUTAMATE_ASPARTATE IMPORT SOLUTE-BINDING PROTEIN"/>
    <property type="match status" value="1"/>
</dbReference>
<accession>A0AA37TH78</accession>
<feature type="domain" description="Solute-binding protein family 3/N-terminal" evidence="5">
    <location>
        <begin position="35"/>
        <end position="269"/>
    </location>
</feature>
<dbReference type="Proteomes" id="UP001157440">
    <property type="component" value="Unassembled WGS sequence"/>
</dbReference>
<evidence type="ECO:0000259" key="5">
    <source>
        <dbReference type="SMART" id="SM00062"/>
    </source>
</evidence>
<dbReference type="SUPFAM" id="SSF53850">
    <property type="entry name" value="Periplasmic binding protein-like II"/>
    <property type="match status" value="1"/>
</dbReference>
<evidence type="ECO:0000313" key="6">
    <source>
        <dbReference type="EMBL" id="GLS71093.1"/>
    </source>
</evidence>
<comment type="caution">
    <text evidence="6">The sequence shown here is derived from an EMBL/GenBank/DDBJ whole genome shotgun (WGS) entry which is preliminary data.</text>
</comment>
<feature type="signal peptide" evidence="4">
    <location>
        <begin position="1"/>
        <end position="23"/>
    </location>
</feature>
<dbReference type="Pfam" id="PF00497">
    <property type="entry name" value="SBP_bac_3"/>
    <property type="match status" value="1"/>
</dbReference>
<evidence type="ECO:0000256" key="2">
    <source>
        <dbReference type="ARBA" id="ARBA00022448"/>
    </source>
</evidence>
<protein>
    <submittedName>
        <fullName evidence="6">Glutamate/aspartate ABC transporter substrate-binding protein</fullName>
    </submittedName>
</protein>
<sequence length="302" mass="32272">MSRTLSLVIAALCCVGITAPVSAEGRLDKIRSTGQISLGFPDASPPFGFLDQNAKPVGYSLEICEHVAEKLKTALGLTRIDIRHVPVMSATRIPLINNGTIDLECGTASNLPERHKLVSFAPTTFVAQVVLVAKKDAPVDVDDIASFRRKAISAQAGGETQRVATRINVRDKLDIQVMPAKDTAEVFLLVETGRAAGAINDDALAHATVAGAKRPGDYKIGTKGLEFAPYGILEPKDDAPFKAAVDKAVVELIQDGTVARLYARYFEQPIPPKGINLELPMSDVLTRALANPTDSGDEAAYR</sequence>
<dbReference type="Gene3D" id="3.40.190.10">
    <property type="entry name" value="Periplasmic binding protein-like II"/>
    <property type="match status" value="2"/>
</dbReference>
<dbReference type="PANTHER" id="PTHR30085">
    <property type="entry name" value="AMINO ACID ABC TRANSPORTER PERMEASE"/>
    <property type="match status" value="1"/>
</dbReference>
<dbReference type="GO" id="GO:0006865">
    <property type="term" value="P:amino acid transport"/>
    <property type="evidence" value="ECO:0007669"/>
    <property type="project" value="TreeGrafter"/>
</dbReference>
<dbReference type="GO" id="GO:0030288">
    <property type="term" value="C:outer membrane-bounded periplasmic space"/>
    <property type="evidence" value="ECO:0007669"/>
    <property type="project" value="TreeGrafter"/>
</dbReference>
<keyword evidence="7" id="KW-1185">Reference proteome</keyword>
<evidence type="ECO:0000256" key="4">
    <source>
        <dbReference type="SAM" id="SignalP"/>
    </source>
</evidence>
<proteinExistence type="inferred from homology"/>
<dbReference type="GO" id="GO:0005576">
    <property type="term" value="C:extracellular region"/>
    <property type="evidence" value="ECO:0007669"/>
    <property type="project" value="TreeGrafter"/>
</dbReference>
<dbReference type="SMART" id="SM00062">
    <property type="entry name" value="PBPb"/>
    <property type="match status" value="1"/>
</dbReference>
<reference evidence="7" key="1">
    <citation type="journal article" date="2019" name="Int. J. Syst. Evol. Microbiol.">
        <title>The Global Catalogue of Microorganisms (GCM) 10K type strain sequencing project: providing services to taxonomists for standard genome sequencing and annotation.</title>
        <authorList>
            <consortium name="The Broad Institute Genomics Platform"/>
            <consortium name="The Broad Institute Genome Sequencing Center for Infectious Disease"/>
            <person name="Wu L."/>
            <person name="Ma J."/>
        </authorList>
    </citation>
    <scope>NUCLEOTIDE SEQUENCE [LARGE SCALE GENOMIC DNA]</scope>
    <source>
        <strain evidence="7">NBRC 103632</strain>
    </source>
</reference>
<dbReference type="EMBL" id="BSPL01000017">
    <property type="protein sequence ID" value="GLS71093.1"/>
    <property type="molecule type" value="Genomic_DNA"/>
</dbReference>
<evidence type="ECO:0000256" key="1">
    <source>
        <dbReference type="ARBA" id="ARBA00010333"/>
    </source>
</evidence>
<keyword evidence="3 4" id="KW-0732">Signal</keyword>
<dbReference type="InterPro" id="IPR001638">
    <property type="entry name" value="Solute-binding_3/MltF_N"/>
</dbReference>
<evidence type="ECO:0000256" key="3">
    <source>
        <dbReference type="ARBA" id="ARBA00022729"/>
    </source>
</evidence>
<dbReference type="CDD" id="cd13688">
    <property type="entry name" value="PBP2_GltI_DEBP"/>
    <property type="match status" value="1"/>
</dbReference>
<dbReference type="AlphaFoldDB" id="A0AA37TH78"/>
<name>A0AA37TH78_9HYPH</name>
<evidence type="ECO:0000313" key="7">
    <source>
        <dbReference type="Proteomes" id="UP001157440"/>
    </source>
</evidence>
<feature type="chain" id="PRO_5041331084" evidence="4">
    <location>
        <begin position="24"/>
        <end position="302"/>
    </location>
</feature>
<gene>
    <name evidence="6" type="ORF">GCM10007890_31060</name>
</gene>
<dbReference type="RefSeq" id="WP_238194449.1">
    <property type="nucleotide sequence ID" value="NZ_BPQZ01000001.1"/>
</dbReference>
<organism evidence="6 7">
    <name type="scientific">Methylobacterium tardum</name>
    <dbReference type="NCBI Taxonomy" id="374432"/>
    <lineage>
        <taxon>Bacteria</taxon>
        <taxon>Pseudomonadati</taxon>
        <taxon>Pseudomonadota</taxon>
        <taxon>Alphaproteobacteria</taxon>
        <taxon>Hyphomicrobiales</taxon>
        <taxon>Methylobacteriaceae</taxon>
        <taxon>Methylobacterium</taxon>
    </lineage>
</organism>
<keyword evidence="2" id="KW-0813">Transport</keyword>
<comment type="similarity">
    <text evidence="1">Belongs to the bacterial solute-binding protein 3 family.</text>
</comment>